<gene>
    <name evidence="1" type="ORF">FA95DRAFT_1494707</name>
</gene>
<sequence>MDGYEFEPFEHLAPSYGDAQPPEEELKLDAGSGRAWVVKIPNYLVTRWRAVTTEGVHLATLRVYPTPTGTHTPPRIFVRVPPDPACSDDGPELFELALTDREVANELVVAESAREVVLAGTVKHEGQLVRRGGPSAGLSRRMRERREQAELPRAQVRMLGGPAGAMNRLRSGLAQPQGFGDLTTHGQKSTREHYTRIPRNQLLDMLFELFRERAHWPVKLLRERTRQPEAYVREILAEIAVLHRSGEFVGNWELKAMFTGNGAQVSAISGCNVGCLS</sequence>
<dbReference type="EMBL" id="MU275937">
    <property type="protein sequence ID" value="KAI0045982.1"/>
    <property type="molecule type" value="Genomic_DNA"/>
</dbReference>
<organism evidence="1 2">
    <name type="scientific">Auriscalpium vulgare</name>
    <dbReference type="NCBI Taxonomy" id="40419"/>
    <lineage>
        <taxon>Eukaryota</taxon>
        <taxon>Fungi</taxon>
        <taxon>Dikarya</taxon>
        <taxon>Basidiomycota</taxon>
        <taxon>Agaricomycotina</taxon>
        <taxon>Agaricomycetes</taxon>
        <taxon>Russulales</taxon>
        <taxon>Auriscalpiaceae</taxon>
        <taxon>Auriscalpium</taxon>
    </lineage>
</organism>
<accession>A0ACB8RQA7</accession>
<evidence type="ECO:0000313" key="2">
    <source>
        <dbReference type="Proteomes" id="UP000814033"/>
    </source>
</evidence>
<reference evidence="1" key="2">
    <citation type="journal article" date="2022" name="New Phytol.">
        <title>Evolutionary transition to the ectomycorrhizal habit in the genomes of a hyperdiverse lineage of mushroom-forming fungi.</title>
        <authorList>
            <person name="Looney B."/>
            <person name="Miyauchi S."/>
            <person name="Morin E."/>
            <person name="Drula E."/>
            <person name="Courty P.E."/>
            <person name="Kohler A."/>
            <person name="Kuo A."/>
            <person name="LaButti K."/>
            <person name="Pangilinan J."/>
            <person name="Lipzen A."/>
            <person name="Riley R."/>
            <person name="Andreopoulos W."/>
            <person name="He G."/>
            <person name="Johnson J."/>
            <person name="Nolan M."/>
            <person name="Tritt A."/>
            <person name="Barry K.W."/>
            <person name="Grigoriev I.V."/>
            <person name="Nagy L.G."/>
            <person name="Hibbett D."/>
            <person name="Henrissat B."/>
            <person name="Matheny P.B."/>
            <person name="Labbe J."/>
            <person name="Martin F.M."/>
        </authorList>
    </citation>
    <scope>NUCLEOTIDE SEQUENCE</scope>
    <source>
        <strain evidence="1">FP105234-sp</strain>
    </source>
</reference>
<dbReference type="Proteomes" id="UP000814033">
    <property type="component" value="Unassembled WGS sequence"/>
</dbReference>
<protein>
    <submittedName>
        <fullName evidence="1">Uncharacterized protein</fullName>
    </submittedName>
</protein>
<comment type="caution">
    <text evidence="1">The sequence shown here is derived from an EMBL/GenBank/DDBJ whole genome shotgun (WGS) entry which is preliminary data.</text>
</comment>
<evidence type="ECO:0000313" key="1">
    <source>
        <dbReference type="EMBL" id="KAI0045982.1"/>
    </source>
</evidence>
<proteinExistence type="predicted"/>
<name>A0ACB8RQA7_9AGAM</name>
<reference evidence="1" key="1">
    <citation type="submission" date="2021-02" db="EMBL/GenBank/DDBJ databases">
        <authorList>
            <consortium name="DOE Joint Genome Institute"/>
            <person name="Ahrendt S."/>
            <person name="Looney B.P."/>
            <person name="Miyauchi S."/>
            <person name="Morin E."/>
            <person name="Drula E."/>
            <person name="Courty P.E."/>
            <person name="Chicoki N."/>
            <person name="Fauchery L."/>
            <person name="Kohler A."/>
            <person name="Kuo A."/>
            <person name="Labutti K."/>
            <person name="Pangilinan J."/>
            <person name="Lipzen A."/>
            <person name="Riley R."/>
            <person name="Andreopoulos W."/>
            <person name="He G."/>
            <person name="Johnson J."/>
            <person name="Barry K.W."/>
            <person name="Grigoriev I.V."/>
            <person name="Nagy L."/>
            <person name="Hibbett D."/>
            <person name="Henrissat B."/>
            <person name="Matheny P.B."/>
            <person name="Labbe J."/>
            <person name="Martin F."/>
        </authorList>
    </citation>
    <scope>NUCLEOTIDE SEQUENCE</scope>
    <source>
        <strain evidence="1">FP105234-sp</strain>
    </source>
</reference>
<keyword evidence="2" id="KW-1185">Reference proteome</keyword>